<dbReference type="Pfam" id="PF23914">
    <property type="entry name" value="TPR_CcmH_CycH"/>
    <property type="match status" value="1"/>
</dbReference>
<evidence type="ECO:0000259" key="8">
    <source>
        <dbReference type="Pfam" id="PF23914"/>
    </source>
</evidence>
<keyword evidence="2" id="KW-0677">Repeat</keyword>
<dbReference type="InterPro" id="IPR056413">
    <property type="entry name" value="TPR_CcmH_CycH"/>
</dbReference>
<reference evidence="9 10" key="1">
    <citation type="submission" date="2015-05" db="EMBL/GenBank/DDBJ databases">
        <title>Photobacterium galathea sp. nov.</title>
        <authorList>
            <person name="Machado H."/>
            <person name="Gram L."/>
        </authorList>
    </citation>
    <scope>NUCLEOTIDE SEQUENCE [LARGE SCALE GENOMIC DNA]</scope>
    <source>
        <strain evidence="9 10">DSM 22954</strain>
    </source>
</reference>
<dbReference type="InterPro" id="IPR011990">
    <property type="entry name" value="TPR-like_helical_dom_sf"/>
</dbReference>
<dbReference type="InterPro" id="IPR056412">
    <property type="entry name" value="Ig_CycH"/>
</dbReference>
<comment type="caution">
    <text evidence="9">The sequence shown here is derived from an EMBL/GenBank/DDBJ whole genome shotgun (WGS) entry which is preliminary data.</text>
</comment>
<dbReference type="InterPro" id="IPR017560">
    <property type="entry name" value="Cyt_c_biogenesis_CcmI"/>
</dbReference>
<dbReference type="GO" id="GO:0017004">
    <property type="term" value="P:cytochrome complex assembly"/>
    <property type="evidence" value="ECO:0007669"/>
    <property type="project" value="UniProtKB-KW"/>
</dbReference>
<dbReference type="RefSeq" id="WP_047883809.1">
    <property type="nucleotide sequence ID" value="NZ_CP071325.1"/>
</dbReference>
<evidence type="ECO:0000256" key="4">
    <source>
        <dbReference type="ARBA" id="ARBA00022803"/>
    </source>
</evidence>
<dbReference type="STRING" id="320778.ABT57_03495"/>
<organism evidence="9 10">
    <name type="scientific">Photobacterium ganghwense</name>
    <dbReference type="NCBI Taxonomy" id="320778"/>
    <lineage>
        <taxon>Bacteria</taxon>
        <taxon>Pseudomonadati</taxon>
        <taxon>Pseudomonadota</taxon>
        <taxon>Gammaproteobacteria</taxon>
        <taxon>Vibrionales</taxon>
        <taxon>Vibrionaceae</taxon>
        <taxon>Photobacterium</taxon>
    </lineage>
</organism>
<proteinExistence type="predicted"/>
<dbReference type="NCBIfam" id="TIGR03142">
    <property type="entry name" value="cytochro_ccmI"/>
    <property type="match status" value="1"/>
</dbReference>
<evidence type="ECO:0000256" key="6">
    <source>
        <dbReference type="SAM" id="Phobius"/>
    </source>
</evidence>
<feature type="domain" description="Cytochrome c-type biogenesis protein H Ig-like" evidence="7">
    <location>
        <begin position="297"/>
        <end position="397"/>
    </location>
</feature>
<dbReference type="GO" id="GO:0030313">
    <property type="term" value="C:cell envelope"/>
    <property type="evidence" value="ECO:0007669"/>
    <property type="project" value="UniProtKB-SubCell"/>
</dbReference>
<accession>A0A0J1K9G7</accession>
<evidence type="ECO:0000256" key="5">
    <source>
        <dbReference type="PROSITE-ProRule" id="PRU00339"/>
    </source>
</evidence>
<keyword evidence="4 5" id="KW-0802">TPR repeat</keyword>
<evidence type="ECO:0000256" key="2">
    <source>
        <dbReference type="ARBA" id="ARBA00022737"/>
    </source>
</evidence>
<dbReference type="Gene3D" id="1.25.40.10">
    <property type="entry name" value="Tetratricopeptide repeat domain"/>
    <property type="match status" value="1"/>
</dbReference>
<feature type="repeat" description="TPR" evidence="5">
    <location>
        <begin position="165"/>
        <end position="198"/>
    </location>
</feature>
<dbReference type="Proteomes" id="UP000035909">
    <property type="component" value="Unassembled WGS sequence"/>
</dbReference>
<evidence type="ECO:0000313" key="10">
    <source>
        <dbReference type="Proteomes" id="UP000035909"/>
    </source>
</evidence>
<name>A0A0J1K9G7_9GAMM</name>
<comment type="subcellular location">
    <subcellularLocation>
        <location evidence="1">Cell envelope</location>
    </subcellularLocation>
</comment>
<evidence type="ECO:0000259" key="7">
    <source>
        <dbReference type="Pfam" id="PF23892"/>
    </source>
</evidence>
<dbReference type="SUPFAM" id="SSF48452">
    <property type="entry name" value="TPR-like"/>
    <property type="match status" value="1"/>
</dbReference>
<sequence length="404" mass="44913">MTLFWLITVFLVLIAMLLFVLPMYFGKEQDHVASRDELNKAFFKDRMSELKEESSEGLVENTDELVVELQQSLLDDVPANAKAHQSKVSTALLIPGVLLLVAVCYGMYLKTGSLDKVMQWHETAARLPELSQRLMQESGEPMSDQEMEDLTLALRTRLHETPDDATGWLLLGRIGMANRDAETAQSALDRAYRLEPSNPEVQLSYAQALMLIGDPGQSERARRLLMSVIKQDHTNLRAMSLLAFDAFEREEYDQAVAYWSMMKELIGADDPRAAMLDRSIARAEDQMNQAGNTATSVSVTVELDPSVIRPEQGIVIISAHSADGAPMPVAAKRLPLSAFPITLTLDNQDSMIPERPLTSLPEMIIKARIDSDGNVMTKKGDWYGLSEVIPLGGTTKVVISQQYE</sequence>
<gene>
    <name evidence="9" type="ORF">ABT57_03495</name>
</gene>
<evidence type="ECO:0000256" key="1">
    <source>
        <dbReference type="ARBA" id="ARBA00004196"/>
    </source>
</evidence>
<keyword evidence="10" id="KW-1185">Reference proteome</keyword>
<protein>
    <submittedName>
        <fullName evidence="9">Cytochrome C heme lyase</fullName>
    </submittedName>
</protein>
<dbReference type="PATRIC" id="fig|320778.3.peg.752"/>
<keyword evidence="6" id="KW-0812">Transmembrane</keyword>
<keyword evidence="6" id="KW-0472">Membrane</keyword>
<feature type="transmembrane region" description="Helical" evidence="6">
    <location>
        <begin position="91"/>
        <end position="109"/>
    </location>
</feature>
<evidence type="ECO:0000313" key="9">
    <source>
        <dbReference type="EMBL" id="KLV10972.1"/>
    </source>
</evidence>
<dbReference type="AlphaFoldDB" id="A0A0J1K9G7"/>
<keyword evidence="9" id="KW-0456">Lyase</keyword>
<dbReference type="Pfam" id="PF23892">
    <property type="entry name" value="Ig_CycH"/>
    <property type="match status" value="1"/>
</dbReference>
<keyword evidence="3" id="KW-0201">Cytochrome c-type biogenesis</keyword>
<dbReference type="InterPro" id="IPR019734">
    <property type="entry name" value="TPR_rpt"/>
</dbReference>
<dbReference type="PANTHER" id="PTHR47870">
    <property type="entry name" value="CYTOCHROME C-TYPE BIOGENESIS PROTEIN CCMH"/>
    <property type="match status" value="1"/>
</dbReference>
<feature type="transmembrane region" description="Helical" evidence="6">
    <location>
        <begin position="6"/>
        <end position="25"/>
    </location>
</feature>
<dbReference type="GO" id="GO:0016829">
    <property type="term" value="F:lyase activity"/>
    <property type="evidence" value="ECO:0007669"/>
    <property type="project" value="UniProtKB-KW"/>
</dbReference>
<dbReference type="OrthoDB" id="9776053at2"/>
<dbReference type="EMBL" id="LDOU01000004">
    <property type="protein sequence ID" value="KLV10972.1"/>
    <property type="molecule type" value="Genomic_DNA"/>
</dbReference>
<evidence type="ECO:0000256" key="3">
    <source>
        <dbReference type="ARBA" id="ARBA00022748"/>
    </source>
</evidence>
<feature type="domain" description="Cytochrome c-type biogenesis protein H TPR" evidence="8">
    <location>
        <begin position="116"/>
        <end position="273"/>
    </location>
</feature>
<dbReference type="InterPro" id="IPR051263">
    <property type="entry name" value="C-type_cytochrome_biogenesis"/>
</dbReference>
<dbReference type="PROSITE" id="PS50005">
    <property type="entry name" value="TPR"/>
    <property type="match status" value="1"/>
</dbReference>
<keyword evidence="6" id="KW-1133">Transmembrane helix</keyword>
<dbReference type="PANTHER" id="PTHR47870:SF2">
    <property type="entry name" value="FORMATE-DEPENDENT NITRITE REDUCTASE COMPLEX SUBUNIT NRFF"/>
    <property type="match status" value="1"/>
</dbReference>
<dbReference type="GO" id="GO:0005886">
    <property type="term" value="C:plasma membrane"/>
    <property type="evidence" value="ECO:0007669"/>
    <property type="project" value="TreeGrafter"/>
</dbReference>